<name>A0A0E1W790_BURPE</name>
<evidence type="ECO:0000256" key="1">
    <source>
        <dbReference type="SAM" id="MobiDB-lite"/>
    </source>
</evidence>
<feature type="region of interest" description="Disordered" evidence="1">
    <location>
        <begin position="22"/>
        <end position="50"/>
    </location>
</feature>
<dbReference type="HOGENOM" id="CLU_2367428_0_0_4"/>
<accession>A0A0E1W790</accession>
<proteinExistence type="predicted"/>
<dbReference type="EMBL" id="CM000832">
    <property type="protein sequence ID" value="EET08171.1"/>
    <property type="molecule type" value="Genomic_DNA"/>
</dbReference>
<organism evidence="2">
    <name type="scientific">Burkholderia pseudomallei 1710a</name>
    <dbReference type="NCBI Taxonomy" id="320371"/>
    <lineage>
        <taxon>Bacteria</taxon>
        <taxon>Pseudomonadati</taxon>
        <taxon>Pseudomonadota</taxon>
        <taxon>Betaproteobacteria</taxon>
        <taxon>Burkholderiales</taxon>
        <taxon>Burkholderiaceae</taxon>
        <taxon>Burkholderia</taxon>
        <taxon>pseudomallei group</taxon>
    </lineage>
</organism>
<gene>
    <name evidence="2" type="ORF">BURPS1710A_0849</name>
</gene>
<feature type="region of interest" description="Disordered" evidence="1">
    <location>
        <begin position="76"/>
        <end position="95"/>
    </location>
</feature>
<reference evidence="2" key="1">
    <citation type="submission" date="2009-05" db="EMBL/GenBank/DDBJ databases">
        <authorList>
            <person name="Harkins D.M."/>
            <person name="DeShazer D."/>
            <person name="Woods D.E."/>
            <person name="Brinkac L.M."/>
            <person name="Brown K.A."/>
            <person name="Hung G.C."/>
            <person name="Tuanyok A."/>
            <person name="Zhang B."/>
            <person name="Nierman W.C."/>
        </authorList>
    </citation>
    <scope>NUCLEOTIDE SEQUENCE [LARGE SCALE GENOMIC DNA]</scope>
    <source>
        <strain evidence="2">1710a</strain>
    </source>
</reference>
<feature type="compositionally biased region" description="Low complexity" evidence="1">
    <location>
        <begin position="84"/>
        <end position="95"/>
    </location>
</feature>
<dbReference type="Proteomes" id="UP000001812">
    <property type="component" value="Chromosome I"/>
</dbReference>
<evidence type="ECO:0000313" key="2">
    <source>
        <dbReference type="EMBL" id="EET08171.1"/>
    </source>
</evidence>
<dbReference type="AlphaFoldDB" id="A0A0E1W790"/>
<sequence length="95" mass="10207">MSFIVSIVDLLAGVRARQAALAAKPTGEKPPAPNAAATAESVTRRAPRRFAPPIRRHFAGARLLQCTLRVRNGAPAVRRRTTHTRAIAAPTSRAF</sequence>
<protein>
    <submittedName>
        <fullName evidence="2">Uncharacterized protein</fullName>
    </submittedName>
</protein>